<proteinExistence type="predicted"/>
<gene>
    <name evidence="2" type="primary">Cnig_chr_IV.g12087</name>
    <name evidence="2" type="ORF">B9Z55_012087</name>
</gene>
<dbReference type="EMBL" id="PDUG01000004">
    <property type="protein sequence ID" value="PIC31361.1"/>
    <property type="molecule type" value="Genomic_DNA"/>
</dbReference>
<accession>A0A2G5TW78</accession>
<keyword evidence="3" id="KW-1185">Reference proteome</keyword>
<name>A0A2G5TW78_9PELO</name>
<dbReference type="AlphaFoldDB" id="A0A2G5TW78"/>
<sequence length="190" mass="20671">MKVLLVAGILLSCAHFTAPAALNRSKRDEPSEDDKEKLVEVVNNARRKLAKAFKISNMRKVEYDDDLEVADLCSNEMPQDVKAQIEEFERKQSLKNFLDILDTAGEYTFLGCFSPGKTTIGCLHKICAGTNIVMENCVCGGGSESRKTGDPGSECDGGDDDGLCENSGSNLFTIGTIVNLIAFYLIASFL</sequence>
<comment type="caution">
    <text evidence="2">The sequence shown here is derived from an EMBL/GenBank/DDBJ whole genome shotgun (WGS) entry which is preliminary data.</text>
</comment>
<protein>
    <submittedName>
        <fullName evidence="2">Uncharacterized protein</fullName>
    </submittedName>
</protein>
<keyword evidence="1" id="KW-0732">Signal</keyword>
<feature type="signal peptide" evidence="1">
    <location>
        <begin position="1"/>
        <end position="19"/>
    </location>
</feature>
<feature type="chain" id="PRO_5013808192" evidence="1">
    <location>
        <begin position="20"/>
        <end position="190"/>
    </location>
</feature>
<dbReference type="Proteomes" id="UP000230233">
    <property type="component" value="Chromosome IV"/>
</dbReference>
<evidence type="ECO:0000256" key="1">
    <source>
        <dbReference type="SAM" id="SignalP"/>
    </source>
</evidence>
<organism evidence="2 3">
    <name type="scientific">Caenorhabditis nigoni</name>
    <dbReference type="NCBI Taxonomy" id="1611254"/>
    <lineage>
        <taxon>Eukaryota</taxon>
        <taxon>Metazoa</taxon>
        <taxon>Ecdysozoa</taxon>
        <taxon>Nematoda</taxon>
        <taxon>Chromadorea</taxon>
        <taxon>Rhabditida</taxon>
        <taxon>Rhabditina</taxon>
        <taxon>Rhabditomorpha</taxon>
        <taxon>Rhabditoidea</taxon>
        <taxon>Rhabditidae</taxon>
        <taxon>Peloderinae</taxon>
        <taxon>Caenorhabditis</taxon>
    </lineage>
</organism>
<reference evidence="3" key="1">
    <citation type="submission" date="2017-10" db="EMBL/GenBank/DDBJ databases">
        <title>Rapid genome shrinkage in a self-fertile nematode reveals novel sperm competition proteins.</title>
        <authorList>
            <person name="Yin D."/>
            <person name="Schwarz E.M."/>
            <person name="Thomas C.G."/>
            <person name="Felde R.L."/>
            <person name="Korf I.F."/>
            <person name="Cutter A.D."/>
            <person name="Schartner C.M."/>
            <person name="Ralston E.J."/>
            <person name="Meyer B.J."/>
            <person name="Haag E.S."/>
        </authorList>
    </citation>
    <scope>NUCLEOTIDE SEQUENCE [LARGE SCALE GENOMIC DNA]</scope>
    <source>
        <strain evidence="3">JU1422</strain>
    </source>
</reference>
<dbReference type="OrthoDB" id="5859532at2759"/>
<evidence type="ECO:0000313" key="3">
    <source>
        <dbReference type="Proteomes" id="UP000230233"/>
    </source>
</evidence>
<evidence type="ECO:0000313" key="2">
    <source>
        <dbReference type="EMBL" id="PIC31361.1"/>
    </source>
</evidence>